<evidence type="ECO:0000313" key="1">
    <source>
        <dbReference type="EMBL" id="DAZ93593.1"/>
    </source>
</evidence>
<accession>A0AAV2YJX1</accession>
<comment type="caution">
    <text evidence="1">The sequence shown here is derived from an EMBL/GenBank/DDBJ whole genome shotgun (WGS) entry which is preliminary data.</text>
</comment>
<dbReference type="InterPro" id="IPR053164">
    <property type="entry name" value="IS1016-like_transposase"/>
</dbReference>
<gene>
    <name evidence="1" type="ORF">N0F65_011777</name>
</gene>
<dbReference type="EMBL" id="DAKRPA010000305">
    <property type="protein sequence ID" value="DAZ93593.1"/>
    <property type="molecule type" value="Genomic_DNA"/>
</dbReference>
<reference evidence="1" key="1">
    <citation type="submission" date="2022-11" db="EMBL/GenBank/DDBJ databases">
        <authorList>
            <person name="Morgan W.R."/>
            <person name="Tartar A."/>
        </authorList>
    </citation>
    <scope>NUCLEOTIDE SEQUENCE</scope>
    <source>
        <strain evidence="1">ARSEF 373</strain>
    </source>
</reference>
<sequence>MGFSHTWVNHSKNFVDPTTGAPTNGIEGCWEAKLKSLKAMRGTITAEQVASIVSEYLCRSWFFSPGASVEQLFKGLITAITRHKP</sequence>
<dbReference type="Proteomes" id="UP001146120">
    <property type="component" value="Unassembled WGS sequence"/>
</dbReference>
<evidence type="ECO:0000313" key="2">
    <source>
        <dbReference type="Proteomes" id="UP001146120"/>
    </source>
</evidence>
<keyword evidence="2" id="KW-1185">Reference proteome</keyword>
<dbReference type="AlphaFoldDB" id="A0AAV2YJX1"/>
<protein>
    <recommendedName>
        <fullName evidence="3">Transposase</fullName>
    </recommendedName>
</protein>
<evidence type="ECO:0008006" key="3">
    <source>
        <dbReference type="Google" id="ProtNLM"/>
    </source>
</evidence>
<organism evidence="1 2">
    <name type="scientific">Lagenidium giganteum</name>
    <dbReference type="NCBI Taxonomy" id="4803"/>
    <lineage>
        <taxon>Eukaryota</taxon>
        <taxon>Sar</taxon>
        <taxon>Stramenopiles</taxon>
        <taxon>Oomycota</taxon>
        <taxon>Peronosporomycetes</taxon>
        <taxon>Pythiales</taxon>
        <taxon>Pythiaceae</taxon>
    </lineage>
</organism>
<name>A0AAV2YJX1_9STRA</name>
<dbReference type="PANTHER" id="PTHR47163:SF2">
    <property type="entry name" value="SI:DKEY-17M8.2"/>
    <property type="match status" value="1"/>
</dbReference>
<proteinExistence type="predicted"/>
<dbReference type="PANTHER" id="PTHR47163">
    <property type="entry name" value="DDE_TNP_IS1595 DOMAIN-CONTAINING PROTEIN"/>
    <property type="match status" value="1"/>
</dbReference>
<reference evidence="1" key="2">
    <citation type="journal article" date="2023" name="Microbiol Resour">
        <title>Decontamination and Annotation of the Draft Genome Sequence of the Oomycete Lagenidium giganteum ARSEF 373.</title>
        <authorList>
            <person name="Morgan W.R."/>
            <person name="Tartar A."/>
        </authorList>
    </citation>
    <scope>NUCLEOTIDE SEQUENCE</scope>
    <source>
        <strain evidence="1">ARSEF 373</strain>
    </source>
</reference>